<comment type="similarity">
    <text evidence="2">Belongs to the ABC-2 integral membrane protein family.</text>
</comment>
<dbReference type="PIRSF" id="PIRSF006648">
    <property type="entry name" value="DrrB"/>
    <property type="match status" value="1"/>
</dbReference>
<dbReference type="PANTHER" id="PTHR43229">
    <property type="entry name" value="NODULATION PROTEIN J"/>
    <property type="match status" value="1"/>
</dbReference>
<evidence type="ECO:0000256" key="6">
    <source>
        <dbReference type="SAM" id="Phobius"/>
    </source>
</evidence>
<keyword evidence="9" id="KW-1185">Reference proteome</keyword>
<feature type="transmembrane region" description="Helical" evidence="6">
    <location>
        <begin position="106"/>
        <end position="130"/>
    </location>
</feature>
<accession>A0ABT1QRV5</accession>
<dbReference type="EMBL" id="JANFQO010000007">
    <property type="protein sequence ID" value="MCQ4164982.1"/>
    <property type="molecule type" value="Genomic_DNA"/>
</dbReference>
<evidence type="ECO:0000313" key="9">
    <source>
        <dbReference type="Proteomes" id="UP001165498"/>
    </source>
</evidence>
<evidence type="ECO:0000256" key="3">
    <source>
        <dbReference type="ARBA" id="ARBA00022692"/>
    </source>
</evidence>
<dbReference type="Pfam" id="PF01061">
    <property type="entry name" value="ABC2_membrane"/>
    <property type="match status" value="1"/>
</dbReference>
<sequence>MNTLVFDAVSRASLRLEARLEFLRLLRTPGFSVPVLLFPLMFFLLFGVLLANPRSKLQVTQYLLATYSVFGVMGPGLFGFGVSVANERDKGLLALRRALPMPALNYVASKLAMALCFSSIIFVLLALAGAGIGGVRLAWEQWLLLGLVIVPGVLPFCALGLLVASYCSGQAAPAVINLIYLPMALLAGLWLPLSALPAVFQTMAPLWPAWHVAQLALAAMAQPSQGALTGHLLYLLIFTLACGGWAARRLQREP</sequence>
<dbReference type="InterPro" id="IPR013525">
    <property type="entry name" value="ABC2_TM"/>
</dbReference>
<feature type="domain" description="ABC-2 type transporter transmembrane" evidence="7">
    <location>
        <begin position="20"/>
        <end position="219"/>
    </location>
</feature>
<feature type="transmembrane region" description="Helical" evidence="6">
    <location>
        <begin position="171"/>
        <end position="191"/>
    </location>
</feature>
<reference evidence="8" key="1">
    <citation type="submission" date="2022-07" db="EMBL/GenBank/DDBJ databases">
        <title>Tahibacter sp., a new gammaproteobacterium isolated from the silt sample collected at pig farm.</title>
        <authorList>
            <person name="Chen H."/>
        </authorList>
    </citation>
    <scope>NUCLEOTIDE SEQUENCE</scope>
    <source>
        <strain evidence="8">P2K</strain>
    </source>
</reference>
<dbReference type="PANTHER" id="PTHR43229:SF3">
    <property type="entry name" value="ABC-TYPE MULTIDRUG TRANSPORT SYSTEM, PERMEASE COMPONENT"/>
    <property type="match status" value="1"/>
</dbReference>
<comment type="caution">
    <text evidence="8">The sequence shown here is derived from an EMBL/GenBank/DDBJ whole genome shotgun (WGS) entry which is preliminary data.</text>
</comment>
<evidence type="ECO:0000256" key="1">
    <source>
        <dbReference type="ARBA" id="ARBA00004141"/>
    </source>
</evidence>
<organism evidence="8 9">
    <name type="scientific">Tahibacter harae</name>
    <dbReference type="NCBI Taxonomy" id="2963937"/>
    <lineage>
        <taxon>Bacteria</taxon>
        <taxon>Pseudomonadati</taxon>
        <taxon>Pseudomonadota</taxon>
        <taxon>Gammaproteobacteria</taxon>
        <taxon>Lysobacterales</taxon>
        <taxon>Rhodanobacteraceae</taxon>
        <taxon>Tahibacter</taxon>
    </lineage>
</organism>
<comment type="subcellular location">
    <subcellularLocation>
        <location evidence="1">Membrane</location>
        <topology evidence="1">Multi-pass membrane protein</topology>
    </subcellularLocation>
</comment>
<keyword evidence="3 6" id="KW-0812">Transmembrane</keyword>
<protein>
    <submittedName>
        <fullName evidence="8">ABC transporter permease</fullName>
    </submittedName>
</protein>
<evidence type="ECO:0000256" key="2">
    <source>
        <dbReference type="ARBA" id="ARBA00007783"/>
    </source>
</evidence>
<proteinExistence type="inferred from homology"/>
<evidence type="ECO:0000313" key="8">
    <source>
        <dbReference type="EMBL" id="MCQ4164982.1"/>
    </source>
</evidence>
<keyword evidence="4 6" id="KW-1133">Transmembrane helix</keyword>
<gene>
    <name evidence="8" type="ORF">NM961_09700</name>
</gene>
<feature type="transmembrane region" description="Helical" evidence="6">
    <location>
        <begin position="62"/>
        <end position="86"/>
    </location>
</feature>
<feature type="transmembrane region" description="Helical" evidence="6">
    <location>
        <begin position="227"/>
        <end position="247"/>
    </location>
</feature>
<evidence type="ECO:0000259" key="7">
    <source>
        <dbReference type="Pfam" id="PF01061"/>
    </source>
</evidence>
<dbReference type="RefSeq" id="WP_255914020.1">
    <property type="nucleotide sequence ID" value="NZ_JANFQO010000007.1"/>
</dbReference>
<dbReference type="Proteomes" id="UP001165498">
    <property type="component" value="Unassembled WGS sequence"/>
</dbReference>
<feature type="transmembrane region" description="Helical" evidence="6">
    <location>
        <begin position="142"/>
        <end position="165"/>
    </location>
</feature>
<evidence type="ECO:0000256" key="5">
    <source>
        <dbReference type="ARBA" id="ARBA00023136"/>
    </source>
</evidence>
<keyword evidence="5 6" id="KW-0472">Membrane</keyword>
<evidence type="ECO:0000256" key="4">
    <source>
        <dbReference type="ARBA" id="ARBA00022989"/>
    </source>
</evidence>
<name>A0ABT1QRV5_9GAMM</name>
<dbReference type="InterPro" id="IPR051784">
    <property type="entry name" value="Nod_factor_ABC_transporter"/>
</dbReference>
<feature type="transmembrane region" description="Helical" evidence="6">
    <location>
        <begin position="31"/>
        <end position="50"/>
    </location>
</feature>
<dbReference type="InterPro" id="IPR000412">
    <property type="entry name" value="ABC_2_transport"/>
</dbReference>